<keyword evidence="3" id="KW-1185">Reference proteome</keyword>
<accession>A0ABQ7THL8</accession>
<reference evidence="2 3" key="1">
    <citation type="journal article" date="2022" name="Gigascience">
        <title>A chromosome-level genome assembly and annotation of the desert horned lizard, Phrynosoma platyrhinos, provides insight into chromosomal rearrangements among reptiles.</title>
        <authorList>
            <person name="Koochekian N."/>
            <person name="Ascanio A."/>
            <person name="Farleigh K."/>
            <person name="Card D.C."/>
            <person name="Schield D.R."/>
            <person name="Castoe T.A."/>
            <person name="Jezkova T."/>
        </authorList>
    </citation>
    <scope>NUCLEOTIDE SEQUENCE [LARGE SCALE GENOMIC DNA]</scope>
    <source>
        <strain evidence="2">NK-2021</strain>
    </source>
</reference>
<dbReference type="EMBL" id="JAIPUX010000439">
    <property type="protein sequence ID" value="KAH0629262.1"/>
    <property type="molecule type" value="Genomic_DNA"/>
</dbReference>
<evidence type="ECO:0008006" key="4">
    <source>
        <dbReference type="Google" id="ProtNLM"/>
    </source>
</evidence>
<organism evidence="2 3">
    <name type="scientific">Phrynosoma platyrhinos</name>
    <name type="common">Desert horned lizard</name>
    <dbReference type="NCBI Taxonomy" id="52577"/>
    <lineage>
        <taxon>Eukaryota</taxon>
        <taxon>Metazoa</taxon>
        <taxon>Chordata</taxon>
        <taxon>Craniata</taxon>
        <taxon>Vertebrata</taxon>
        <taxon>Euteleostomi</taxon>
        <taxon>Lepidosauria</taxon>
        <taxon>Squamata</taxon>
        <taxon>Bifurcata</taxon>
        <taxon>Unidentata</taxon>
        <taxon>Episquamata</taxon>
        <taxon>Toxicofera</taxon>
        <taxon>Iguania</taxon>
        <taxon>Phrynosomatidae</taxon>
        <taxon>Phrynosomatinae</taxon>
        <taxon>Phrynosoma</taxon>
    </lineage>
</organism>
<gene>
    <name evidence="2" type="ORF">JD844_011200</name>
</gene>
<feature type="region of interest" description="Disordered" evidence="1">
    <location>
        <begin position="40"/>
        <end position="60"/>
    </location>
</feature>
<evidence type="ECO:0000256" key="1">
    <source>
        <dbReference type="SAM" id="MobiDB-lite"/>
    </source>
</evidence>
<protein>
    <recommendedName>
        <fullName evidence="4">Kinesin family member 24</fullName>
    </recommendedName>
</protein>
<feature type="region of interest" description="Disordered" evidence="1">
    <location>
        <begin position="73"/>
        <end position="134"/>
    </location>
</feature>
<dbReference type="Proteomes" id="UP000826234">
    <property type="component" value="Unassembled WGS sequence"/>
</dbReference>
<proteinExistence type="predicted"/>
<sequence>MAAALEQTGKKENQQNALPVAKLAQKESVVFAGNALSSSKIPLLSKNGGPPERKQLHRQQSWFQQMCASSCRSKAIKNPKGSAPGDGGLEPAAALLPKSLSREPLGEVQLSTSGHRNEGSMSDGKGTDPSGRED</sequence>
<name>A0ABQ7THL8_PHRPL</name>
<evidence type="ECO:0000313" key="3">
    <source>
        <dbReference type="Proteomes" id="UP000826234"/>
    </source>
</evidence>
<evidence type="ECO:0000313" key="2">
    <source>
        <dbReference type="EMBL" id="KAH0629262.1"/>
    </source>
</evidence>
<comment type="caution">
    <text evidence="2">The sequence shown here is derived from an EMBL/GenBank/DDBJ whole genome shotgun (WGS) entry which is preliminary data.</text>
</comment>